<organism evidence="1 2">
    <name type="scientific">Thalassobellus suaedae</name>
    <dbReference type="NCBI Taxonomy" id="3074124"/>
    <lineage>
        <taxon>Bacteria</taxon>
        <taxon>Pseudomonadati</taxon>
        <taxon>Bacteroidota</taxon>
        <taxon>Flavobacteriia</taxon>
        <taxon>Flavobacteriales</taxon>
        <taxon>Flavobacteriaceae</taxon>
        <taxon>Thalassobellus</taxon>
    </lineage>
</organism>
<evidence type="ECO:0000313" key="1">
    <source>
        <dbReference type="EMBL" id="WNH09213.1"/>
    </source>
</evidence>
<evidence type="ECO:0000313" key="2">
    <source>
        <dbReference type="Proteomes" id="UP001302806"/>
    </source>
</evidence>
<dbReference type="Proteomes" id="UP001302806">
    <property type="component" value="Chromosome"/>
</dbReference>
<dbReference type="RefSeq" id="WP_415865726.1">
    <property type="nucleotide sequence ID" value="NZ_CP134537.1"/>
</dbReference>
<protein>
    <recommendedName>
        <fullName evidence="3">Alpha/beta hydrolase</fullName>
    </recommendedName>
</protein>
<dbReference type="PANTHER" id="PTHR33428:SF14">
    <property type="entry name" value="CARBOXYLESTERASE TYPE B DOMAIN-CONTAINING PROTEIN"/>
    <property type="match status" value="1"/>
</dbReference>
<evidence type="ECO:0008006" key="3">
    <source>
        <dbReference type="Google" id="ProtNLM"/>
    </source>
</evidence>
<name>A0ABY9XTP4_9FLAO</name>
<dbReference type="Pfam" id="PF07224">
    <property type="entry name" value="Chlorophyllase"/>
    <property type="match status" value="1"/>
</dbReference>
<proteinExistence type="predicted"/>
<dbReference type="Gene3D" id="3.40.50.1820">
    <property type="entry name" value="alpha/beta hydrolase"/>
    <property type="match status" value="1"/>
</dbReference>
<gene>
    <name evidence="1" type="ORF">RHP51_00150</name>
</gene>
<dbReference type="InterPro" id="IPR029058">
    <property type="entry name" value="AB_hydrolase_fold"/>
</dbReference>
<reference evidence="1 2" key="1">
    <citation type="submission" date="2023-09" db="EMBL/GenBank/DDBJ databases">
        <title>Thalassobella suaedae gen. nov., sp. nov., a marine bacterium of the family Flavobacteriaceae isolated from a halophyte Suaeda japonica.</title>
        <authorList>
            <person name="Lee S.Y."/>
            <person name="Hwang C.Y."/>
        </authorList>
    </citation>
    <scope>NUCLEOTIDE SEQUENCE [LARGE SCALE GENOMIC DNA]</scope>
    <source>
        <strain evidence="1 2">HL-DH14</strain>
    </source>
</reference>
<dbReference type="EMBL" id="CP134537">
    <property type="protein sequence ID" value="WNH09213.1"/>
    <property type="molecule type" value="Genomic_DNA"/>
</dbReference>
<dbReference type="InterPro" id="IPR017395">
    <property type="entry name" value="Chlorophyllase-like"/>
</dbReference>
<accession>A0ABY9XTP4</accession>
<dbReference type="SUPFAM" id="SSF53474">
    <property type="entry name" value="alpha/beta-Hydrolases"/>
    <property type="match status" value="1"/>
</dbReference>
<dbReference type="PANTHER" id="PTHR33428">
    <property type="entry name" value="CHLOROPHYLLASE-2, CHLOROPLASTIC"/>
    <property type="match status" value="1"/>
</dbReference>
<sequence>MKKYTVLILLFLFITIHSFGQINKTKIIDNGGSGPYKAIAASEKTLPNFVIYRPQNIKLATKTEGELPILVWANGGCMNSSIHHERFLTEVASQGYIIIAIGELQMTVEERVHESTTNKMLLEGIDWINEQSNNKNSDYYKMVDLNKIASCGMSCGGAQVMAVADDSRIETYMMFNSGMGDMTMAGAGKEALKLLHGKIIYIVGGESDIAYNNALLDFENINEVPVAFANHKTAGHGGTFAEEYGGSFAKMALDWLDWQLKGKDNSNVFLEHDLGNYSGWTMKSKGF</sequence>